<name>A0A9Q1BTI5_HOLLE</name>
<protein>
    <submittedName>
        <fullName evidence="2">Uncharacterized protein</fullName>
    </submittedName>
</protein>
<accession>A0A9Q1BTI5</accession>
<dbReference type="EMBL" id="JAIZAY010000012">
    <property type="protein sequence ID" value="KAJ8032546.1"/>
    <property type="molecule type" value="Genomic_DNA"/>
</dbReference>
<evidence type="ECO:0000313" key="2">
    <source>
        <dbReference type="EMBL" id="KAJ8032546.1"/>
    </source>
</evidence>
<keyword evidence="3" id="KW-1185">Reference proteome</keyword>
<gene>
    <name evidence="2" type="ORF">HOLleu_26097</name>
</gene>
<feature type="compositionally biased region" description="Polar residues" evidence="1">
    <location>
        <begin position="1"/>
        <end position="10"/>
    </location>
</feature>
<feature type="compositionally biased region" description="Basic and acidic residues" evidence="1">
    <location>
        <begin position="22"/>
        <end position="48"/>
    </location>
</feature>
<organism evidence="2 3">
    <name type="scientific">Holothuria leucospilota</name>
    <name type="common">Black long sea cucumber</name>
    <name type="synonym">Mertensiothuria leucospilota</name>
    <dbReference type="NCBI Taxonomy" id="206669"/>
    <lineage>
        <taxon>Eukaryota</taxon>
        <taxon>Metazoa</taxon>
        <taxon>Echinodermata</taxon>
        <taxon>Eleutherozoa</taxon>
        <taxon>Echinozoa</taxon>
        <taxon>Holothuroidea</taxon>
        <taxon>Aspidochirotacea</taxon>
        <taxon>Aspidochirotida</taxon>
        <taxon>Holothuriidae</taxon>
        <taxon>Holothuria</taxon>
    </lineage>
</organism>
<dbReference type="Proteomes" id="UP001152320">
    <property type="component" value="Chromosome 12"/>
</dbReference>
<evidence type="ECO:0000256" key="1">
    <source>
        <dbReference type="SAM" id="MobiDB-lite"/>
    </source>
</evidence>
<evidence type="ECO:0000313" key="3">
    <source>
        <dbReference type="Proteomes" id="UP001152320"/>
    </source>
</evidence>
<comment type="caution">
    <text evidence="2">The sequence shown here is derived from an EMBL/GenBank/DDBJ whole genome shotgun (WGS) entry which is preliminary data.</text>
</comment>
<feature type="region of interest" description="Disordered" evidence="1">
    <location>
        <begin position="1"/>
        <end position="63"/>
    </location>
</feature>
<proteinExistence type="predicted"/>
<dbReference type="AlphaFoldDB" id="A0A9Q1BTI5"/>
<reference evidence="2" key="1">
    <citation type="submission" date="2021-10" db="EMBL/GenBank/DDBJ databases">
        <title>Tropical sea cucumber genome reveals ecological adaptation and Cuvierian tubules defense mechanism.</title>
        <authorList>
            <person name="Chen T."/>
        </authorList>
    </citation>
    <scope>NUCLEOTIDE SEQUENCE</scope>
    <source>
        <strain evidence="2">Nanhai2018</strain>
        <tissue evidence="2">Muscle</tissue>
    </source>
</reference>
<sequence length="115" mass="13052">MSTNSQTDINGSGRDPVGFPPIKEEYESMETEKSSDDVVELTTKDGHQSNDTAAENEEDDRIVGDVNFSHMTDTLDRFAHFTIRKQTSYAQREKVVVRCNFLLLSVDRESVEFQS</sequence>